<accession>A0A1E5T477</accession>
<name>A0A1E5T477_9FLAO</name>
<feature type="transmembrane region" description="Helical" evidence="2">
    <location>
        <begin position="279"/>
        <end position="298"/>
    </location>
</feature>
<evidence type="ECO:0000313" key="5">
    <source>
        <dbReference type="Proteomes" id="UP000095713"/>
    </source>
</evidence>
<feature type="transmembrane region" description="Helical" evidence="2">
    <location>
        <begin position="171"/>
        <end position="197"/>
    </location>
</feature>
<evidence type="ECO:0000256" key="1">
    <source>
        <dbReference type="SAM" id="MobiDB-lite"/>
    </source>
</evidence>
<keyword evidence="2" id="KW-0472">Membrane</keyword>
<dbReference type="Proteomes" id="UP000095713">
    <property type="component" value="Unassembled WGS sequence"/>
</dbReference>
<feature type="transmembrane region" description="Helical" evidence="2">
    <location>
        <begin position="238"/>
        <end position="258"/>
    </location>
</feature>
<dbReference type="STRING" id="1849968.A8C32_18635"/>
<keyword evidence="2" id="KW-1133">Transmembrane helix</keyword>
<feature type="region of interest" description="Disordered" evidence="1">
    <location>
        <begin position="326"/>
        <end position="360"/>
    </location>
</feature>
<sequence>MISFILVCISSTHAQIDYPILTEFVADNAQIFSESQVLKLRQKLKVYETETTHQIVILTINDLEGETIETYALEVFNRNKMGQEKKDNGLLLLFSKNDRKVRLEVGYGFESIITDAISSRIIRDIMIPEFKQEHYFNGIDLATSKIIEIINDPVYANEFAKEEAKDNDIPLLVKIILIVFVTAFLGVFIFIGFKIFINNYKLLINLYKGLIIGKISVYSFPFMFIMAAIAILVSSLFLVIPTVILSLFLVFFISMFSFDLKIEPFLDFSFNQDNLSQTNLIIFLVVFLVIIPLIMALIKKTYSGVEPFKFSLKNDKKYISKHITSFGSNSSSLSSWSSSSSSSFSGGGGSSGGGGASGSW</sequence>
<proteinExistence type="predicted"/>
<gene>
    <name evidence="4" type="ORF">A8C32_18635</name>
</gene>
<feature type="transmembrane region" description="Helical" evidence="2">
    <location>
        <begin position="209"/>
        <end position="232"/>
    </location>
</feature>
<evidence type="ECO:0000256" key="2">
    <source>
        <dbReference type="SAM" id="Phobius"/>
    </source>
</evidence>
<feature type="compositionally biased region" description="Gly residues" evidence="1">
    <location>
        <begin position="345"/>
        <end position="360"/>
    </location>
</feature>
<keyword evidence="5" id="KW-1185">Reference proteome</keyword>
<protein>
    <recommendedName>
        <fullName evidence="3">TPM domain-containing protein</fullName>
    </recommendedName>
</protein>
<dbReference type="PANTHER" id="PTHR30373">
    <property type="entry name" value="UPF0603 PROTEIN YGCG"/>
    <property type="match status" value="1"/>
</dbReference>
<organism evidence="4 5">
    <name type="scientific">Flavivirga aquatica</name>
    <dbReference type="NCBI Taxonomy" id="1849968"/>
    <lineage>
        <taxon>Bacteria</taxon>
        <taxon>Pseudomonadati</taxon>
        <taxon>Bacteroidota</taxon>
        <taxon>Flavobacteriia</taxon>
        <taxon>Flavobacteriales</taxon>
        <taxon>Flavobacteriaceae</taxon>
        <taxon>Flavivirga</taxon>
    </lineage>
</organism>
<keyword evidence="2" id="KW-0812">Transmembrane</keyword>
<evidence type="ECO:0000259" key="3">
    <source>
        <dbReference type="Pfam" id="PF04536"/>
    </source>
</evidence>
<evidence type="ECO:0000313" key="4">
    <source>
        <dbReference type="EMBL" id="OEK06182.1"/>
    </source>
</evidence>
<reference evidence="4 5" key="1">
    <citation type="submission" date="2016-05" db="EMBL/GenBank/DDBJ databases">
        <title>Draft Genome Sequence of Algibacter sp. Strain SK-16 Isolated from the Surface Water of Aburatsubo Inlet.</title>
        <authorList>
            <person name="Wong S.-K."/>
            <person name="Yoshizawa S."/>
            <person name="Nakajima Y."/>
            <person name="Ogura Y."/>
            <person name="Tetsuya H."/>
            <person name="Hamasaki K."/>
        </authorList>
    </citation>
    <scope>NUCLEOTIDE SEQUENCE [LARGE SCALE GENOMIC DNA]</scope>
    <source>
        <strain evidence="4 5">SK-16</strain>
    </source>
</reference>
<comment type="caution">
    <text evidence="4">The sequence shown here is derived from an EMBL/GenBank/DDBJ whole genome shotgun (WGS) entry which is preliminary data.</text>
</comment>
<dbReference type="EMBL" id="MDJD01000049">
    <property type="protein sequence ID" value="OEK06182.1"/>
    <property type="molecule type" value="Genomic_DNA"/>
</dbReference>
<feature type="compositionally biased region" description="Low complexity" evidence="1">
    <location>
        <begin position="326"/>
        <end position="344"/>
    </location>
</feature>
<feature type="domain" description="TPM" evidence="3">
    <location>
        <begin position="25"/>
        <end position="148"/>
    </location>
</feature>
<dbReference type="PANTHER" id="PTHR30373:SF2">
    <property type="entry name" value="UPF0603 PROTEIN YGCG"/>
    <property type="match status" value="1"/>
</dbReference>
<dbReference type="InterPro" id="IPR007621">
    <property type="entry name" value="TPM_dom"/>
</dbReference>
<dbReference type="Gene3D" id="3.10.310.50">
    <property type="match status" value="1"/>
</dbReference>
<dbReference type="AlphaFoldDB" id="A0A1E5T477"/>
<dbReference type="Pfam" id="PF04536">
    <property type="entry name" value="TPM_phosphatase"/>
    <property type="match status" value="1"/>
</dbReference>